<sequence length="103" mass="12061">MRGALNYWNKAEWTKKLPPTYDDYTKTFTFVVDNINNIYNTYDDIKQILSDNNVSFKASVERSDNVPNPIKLGTKLGDLTLQEFLNNGVCKHEFDQRNNVYFK</sequence>
<comment type="caution">
    <text evidence="1">The sequence shown here is derived from an EMBL/GenBank/DDBJ whole genome shotgun (WGS) entry which is preliminary data.</text>
</comment>
<reference evidence="1" key="1">
    <citation type="submission" date="2021-06" db="EMBL/GenBank/DDBJ databases">
        <authorList>
            <person name="Kallberg Y."/>
            <person name="Tangrot J."/>
            <person name="Rosling A."/>
        </authorList>
    </citation>
    <scope>NUCLEOTIDE SEQUENCE</scope>
    <source>
        <strain evidence="1">FL966</strain>
    </source>
</reference>
<keyword evidence="2" id="KW-1185">Reference proteome</keyword>
<organism evidence="1 2">
    <name type="scientific">Cetraspora pellucida</name>
    <dbReference type="NCBI Taxonomy" id="1433469"/>
    <lineage>
        <taxon>Eukaryota</taxon>
        <taxon>Fungi</taxon>
        <taxon>Fungi incertae sedis</taxon>
        <taxon>Mucoromycota</taxon>
        <taxon>Glomeromycotina</taxon>
        <taxon>Glomeromycetes</taxon>
        <taxon>Diversisporales</taxon>
        <taxon>Gigasporaceae</taxon>
        <taxon>Cetraspora</taxon>
    </lineage>
</organism>
<name>A0A9N9EZS3_9GLOM</name>
<evidence type="ECO:0000313" key="2">
    <source>
        <dbReference type="Proteomes" id="UP000789759"/>
    </source>
</evidence>
<dbReference type="EMBL" id="CAJVQA010000989">
    <property type="protein sequence ID" value="CAG8498492.1"/>
    <property type="molecule type" value="Genomic_DNA"/>
</dbReference>
<protein>
    <submittedName>
        <fullName evidence="1">7244_t:CDS:1</fullName>
    </submittedName>
</protein>
<dbReference type="Proteomes" id="UP000789759">
    <property type="component" value="Unassembled WGS sequence"/>
</dbReference>
<dbReference type="OrthoDB" id="2312778at2759"/>
<evidence type="ECO:0000313" key="1">
    <source>
        <dbReference type="EMBL" id="CAG8498492.1"/>
    </source>
</evidence>
<accession>A0A9N9EZS3</accession>
<gene>
    <name evidence="1" type="ORF">CPELLU_LOCUS2332</name>
</gene>
<proteinExistence type="predicted"/>
<dbReference type="AlphaFoldDB" id="A0A9N9EZS3"/>